<keyword evidence="3" id="KW-1185">Reference proteome</keyword>
<dbReference type="Gene3D" id="3.20.20.150">
    <property type="entry name" value="Divalent-metal-dependent TIM barrel enzymes"/>
    <property type="match status" value="1"/>
</dbReference>
<dbReference type="AlphaFoldDB" id="A0A838Y429"/>
<dbReference type="InterPro" id="IPR036237">
    <property type="entry name" value="Xyl_isomerase-like_sf"/>
</dbReference>
<dbReference type="InterPro" id="IPR013022">
    <property type="entry name" value="Xyl_isomerase-like_TIM-brl"/>
</dbReference>
<reference evidence="2 3" key="2">
    <citation type="submission" date="2020-08" db="EMBL/GenBank/DDBJ databases">
        <title>Stappia taiwanensis sp. nov., isolated from a coastal thermal spring.</title>
        <authorList>
            <person name="Kampfer P."/>
        </authorList>
    </citation>
    <scope>NUCLEOTIDE SEQUENCE [LARGE SCALE GENOMIC DNA]</scope>
    <source>
        <strain evidence="2 3">DSM 23284</strain>
    </source>
</reference>
<feature type="domain" description="Xylose isomerase-like TIM barrel" evidence="1">
    <location>
        <begin position="20"/>
        <end position="254"/>
    </location>
</feature>
<evidence type="ECO:0000313" key="3">
    <source>
        <dbReference type="Proteomes" id="UP000559404"/>
    </source>
</evidence>
<organism evidence="2 3">
    <name type="scientific">Stappia taiwanensis</name>
    <dbReference type="NCBI Taxonomy" id="992267"/>
    <lineage>
        <taxon>Bacteria</taxon>
        <taxon>Pseudomonadati</taxon>
        <taxon>Pseudomonadota</taxon>
        <taxon>Alphaproteobacteria</taxon>
        <taxon>Hyphomicrobiales</taxon>
        <taxon>Stappiaceae</taxon>
        <taxon>Stappia</taxon>
    </lineage>
</organism>
<dbReference type="PANTHER" id="PTHR12110">
    <property type="entry name" value="HYDROXYPYRUVATE ISOMERASE"/>
    <property type="match status" value="1"/>
</dbReference>
<accession>A0A838Y429</accession>
<dbReference type="GO" id="GO:0016853">
    <property type="term" value="F:isomerase activity"/>
    <property type="evidence" value="ECO:0007669"/>
    <property type="project" value="UniProtKB-KW"/>
</dbReference>
<dbReference type="Proteomes" id="UP000559404">
    <property type="component" value="Unassembled WGS sequence"/>
</dbReference>
<comment type="caution">
    <text evidence="2">The sequence shown here is derived from an EMBL/GenBank/DDBJ whole genome shotgun (WGS) entry which is preliminary data.</text>
</comment>
<dbReference type="InterPro" id="IPR050312">
    <property type="entry name" value="IolE/XylAMocC-like"/>
</dbReference>
<dbReference type="EMBL" id="JACEON010000030">
    <property type="protein sequence ID" value="MBA4613924.1"/>
    <property type="molecule type" value="Genomic_DNA"/>
</dbReference>
<name>A0A838Y429_9HYPH</name>
<dbReference type="PANTHER" id="PTHR12110:SF21">
    <property type="entry name" value="XYLOSE ISOMERASE-LIKE TIM BARREL DOMAIN-CONTAINING PROTEIN"/>
    <property type="match status" value="1"/>
</dbReference>
<dbReference type="RefSeq" id="WP_181762120.1">
    <property type="nucleotide sequence ID" value="NZ_BMCR01000014.1"/>
</dbReference>
<protein>
    <submittedName>
        <fullName evidence="2">Sugar phosphate isomerase/epimerase</fullName>
    </submittedName>
</protein>
<gene>
    <name evidence="2" type="ORF">H1W37_19885</name>
</gene>
<sequence>MSTRTRDGDLADLGAELDCLEDLGVDLIELSAFDYDLVIGGRVRDAQFKTLRGLCAGRQAAFSVHGPLSLNFMDVPDRLERHCRLLETWLDIAAELGAGHYVVHAGMTLETDPACQEDAYARQREWLARAGDLARARDLHICVETLFEHDDWKHTPTPARLAEELTAIGHPNVCATIDFGHSYIKLDADGRRDDLPAEAAQLAPQARHLHIHDCFGRQDDMWVYTESERLALGLGDLHLPVGWGDIPWQEIMAACVFPEGVVFNIELNPRFSAAAKECIAATRALAAQARTRAADKTAA</sequence>
<keyword evidence="2" id="KW-0413">Isomerase</keyword>
<evidence type="ECO:0000259" key="1">
    <source>
        <dbReference type="Pfam" id="PF01261"/>
    </source>
</evidence>
<dbReference type="SUPFAM" id="SSF51658">
    <property type="entry name" value="Xylose isomerase-like"/>
    <property type="match status" value="1"/>
</dbReference>
<proteinExistence type="predicted"/>
<reference evidence="2 3" key="1">
    <citation type="submission" date="2020-07" db="EMBL/GenBank/DDBJ databases">
        <authorList>
            <person name="Li M."/>
        </authorList>
    </citation>
    <scope>NUCLEOTIDE SEQUENCE [LARGE SCALE GENOMIC DNA]</scope>
    <source>
        <strain evidence="2 3">DSM 23284</strain>
    </source>
</reference>
<dbReference type="Pfam" id="PF01261">
    <property type="entry name" value="AP_endonuc_2"/>
    <property type="match status" value="1"/>
</dbReference>
<evidence type="ECO:0000313" key="2">
    <source>
        <dbReference type="EMBL" id="MBA4613924.1"/>
    </source>
</evidence>